<evidence type="ECO:0000256" key="3">
    <source>
        <dbReference type="ARBA" id="ARBA00023136"/>
    </source>
</evidence>
<dbReference type="Proteomes" id="UP001218362">
    <property type="component" value="Chromosome"/>
</dbReference>
<keyword evidence="2 4" id="KW-1133">Transmembrane helix</keyword>
<feature type="transmembrane region" description="Helical" evidence="4">
    <location>
        <begin position="53"/>
        <end position="72"/>
    </location>
</feature>
<dbReference type="PROSITE" id="PS50850">
    <property type="entry name" value="MFS"/>
    <property type="match status" value="1"/>
</dbReference>
<name>A0AAJ6BM85_9SPHN</name>
<evidence type="ECO:0000256" key="1">
    <source>
        <dbReference type="ARBA" id="ARBA00022692"/>
    </source>
</evidence>
<dbReference type="SUPFAM" id="SSF103473">
    <property type="entry name" value="MFS general substrate transporter"/>
    <property type="match status" value="1"/>
</dbReference>
<feature type="transmembrane region" description="Helical" evidence="4">
    <location>
        <begin position="311"/>
        <end position="328"/>
    </location>
</feature>
<feature type="domain" description="Major facilitator superfamily (MFS) profile" evidence="5">
    <location>
        <begin position="15"/>
        <end position="425"/>
    </location>
</feature>
<keyword evidence="3 4" id="KW-0472">Membrane</keyword>
<feature type="transmembrane region" description="Helical" evidence="4">
    <location>
        <begin position="399"/>
        <end position="420"/>
    </location>
</feature>
<proteinExistence type="predicted"/>
<evidence type="ECO:0000313" key="7">
    <source>
        <dbReference type="Proteomes" id="UP001218362"/>
    </source>
</evidence>
<reference evidence="6" key="1">
    <citation type="submission" date="2023-03" db="EMBL/GenBank/DDBJ databases">
        <title>Andean soil-derived lignocellulolytic bacterial consortium as a source of novel taxa and putative plastic-active enzymes.</title>
        <authorList>
            <person name="Diaz-Garcia L."/>
            <person name="Chuvochina M."/>
            <person name="Feuerriegel G."/>
            <person name="Bunk B."/>
            <person name="Sproer C."/>
            <person name="Streit W.R."/>
            <person name="Rodriguez L.M."/>
            <person name="Overmann J."/>
            <person name="Jimenez D.J."/>
        </authorList>
    </citation>
    <scope>NUCLEOTIDE SEQUENCE</scope>
    <source>
        <strain evidence="6">MAG 26</strain>
    </source>
</reference>
<dbReference type="EMBL" id="CP119316">
    <property type="protein sequence ID" value="WEK46134.1"/>
    <property type="molecule type" value="Genomic_DNA"/>
</dbReference>
<sequence length="443" mass="46382">MSAARKPRQGFYGWRLVAAFWVIMAINLALPMYGLSFLNVHMADEFHFSRTTLAIAYALFMAMTGLPGPLVAKLIEKIGIRNTLAVGNLLLAAAAAAMATIVTTPVMLLLVAGIAIGTSDAIGGPIPAQAGVTFWFVRRRSLALAVVLSGGTIGGIVSAPLLEQVVAAANGDWRYGWWLIAACGLLASAVSLLFVKDRPEDTGQSADGGVEGALEEGMPAQAHNVRRRVHLTTQDWTSRQVLRSPAFWLLMLCAVGFSGAYVIFLAQGALQIRDLGYSLQTAAYLLSAAVAIGLAAHMATGYLGDRIDPQYLWVAAMACQATGIVLFAHANHPWLLYSSVTLLGIGGSSSMVCMVTLLGNWFGARAYASVYGLASAVQSTLGAAAPVLAGAYYDRFGTFTPVLYAVGIGCAAGAVLLLALRPPVHPDAPPGAAFPTDGTLSPN</sequence>
<feature type="transmembrane region" description="Helical" evidence="4">
    <location>
        <begin position="175"/>
        <end position="195"/>
    </location>
</feature>
<keyword evidence="1 4" id="KW-0812">Transmembrane</keyword>
<feature type="transmembrane region" description="Helical" evidence="4">
    <location>
        <begin position="12"/>
        <end position="33"/>
    </location>
</feature>
<dbReference type="Gene3D" id="1.20.1250.20">
    <property type="entry name" value="MFS general substrate transporter like domains"/>
    <property type="match status" value="2"/>
</dbReference>
<dbReference type="InterPro" id="IPR036259">
    <property type="entry name" value="MFS_trans_sf"/>
</dbReference>
<dbReference type="GO" id="GO:0022857">
    <property type="term" value="F:transmembrane transporter activity"/>
    <property type="evidence" value="ECO:0007669"/>
    <property type="project" value="InterPro"/>
</dbReference>
<feature type="transmembrane region" description="Helical" evidence="4">
    <location>
        <begin position="334"/>
        <end position="358"/>
    </location>
</feature>
<dbReference type="KEGG" id="acob:P0Y56_14085"/>
<feature type="transmembrane region" description="Helical" evidence="4">
    <location>
        <begin position="84"/>
        <end position="102"/>
    </location>
</feature>
<feature type="transmembrane region" description="Helical" evidence="4">
    <location>
        <begin position="370"/>
        <end position="393"/>
    </location>
</feature>
<evidence type="ECO:0000313" key="6">
    <source>
        <dbReference type="EMBL" id="WEK46134.1"/>
    </source>
</evidence>
<feature type="transmembrane region" description="Helical" evidence="4">
    <location>
        <begin position="246"/>
        <end position="270"/>
    </location>
</feature>
<dbReference type="InterPro" id="IPR020846">
    <property type="entry name" value="MFS_dom"/>
</dbReference>
<dbReference type="PANTHER" id="PTHR11360:SF284">
    <property type="entry name" value="EG:103B4.3 PROTEIN-RELATED"/>
    <property type="match status" value="1"/>
</dbReference>
<dbReference type="InterPro" id="IPR011701">
    <property type="entry name" value="MFS"/>
</dbReference>
<feature type="transmembrane region" description="Helical" evidence="4">
    <location>
        <begin position="142"/>
        <end position="163"/>
    </location>
</feature>
<dbReference type="InterPro" id="IPR050327">
    <property type="entry name" value="Proton-linked_MCT"/>
</dbReference>
<evidence type="ECO:0000256" key="2">
    <source>
        <dbReference type="ARBA" id="ARBA00022989"/>
    </source>
</evidence>
<gene>
    <name evidence="6" type="ORF">P0Y56_14085</name>
</gene>
<protein>
    <submittedName>
        <fullName evidence="6">MFS transporter</fullName>
    </submittedName>
</protein>
<dbReference type="AlphaFoldDB" id="A0AAJ6BM85"/>
<accession>A0AAJ6BM85</accession>
<feature type="transmembrane region" description="Helical" evidence="4">
    <location>
        <begin position="282"/>
        <end position="304"/>
    </location>
</feature>
<evidence type="ECO:0000256" key="4">
    <source>
        <dbReference type="SAM" id="Phobius"/>
    </source>
</evidence>
<dbReference type="Pfam" id="PF07690">
    <property type="entry name" value="MFS_1"/>
    <property type="match status" value="1"/>
</dbReference>
<organism evidence="6 7">
    <name type="scientific">Candidatus Andeanibacterium colombiense</name>
    <dbReference type="NCBI Taxonomy" id="3121345"/>
    <lineage>
        <taxon>Bacteria</taxon>
        <taxon>Pseudomonadati</taxon>
        <taxon>Pseudomonadota</taxon>
        <taxon>Alphaproteobacteria</taxon>
        <taxon>Sphingomonadales</taxon>
        <taxon>Sphingomonadaceae</taxon>
        <taxon>Candidatus Andeanibacterium</taxon>
    </lineage>
</organism>
<evidence type="ECO:0000259" key="5">
    <source>
        <dbReference type="PROSITE" id="PS50850"/>
    </source>
</evidence>
<dbReference type="PANTHER" id="PTHR11360">
    <property type="entry name" value="MONOCARBOXYLATE TRANSPORTER"/>
    <property type="match status" value="1"/>
</dbReference>
<feature type="transmembrane region" description="Helical" evidence="4">
    <location>
        <begin position="108"/>
        <end position="130"/>
    </location>
</feature>